<dbReference type="EC" id="7.-.-.-" evidence="9"/>
<sequence length="194" mass="20448">MGDYLLLLVGTALVNNVVLAKFLGLCPFMGVSNKIDSALGMGLATTFVLCLAAVAAWIIERTVLVPLELGVMRILAFILVIAAVVQFTELYIQKASPSLYQSLGIFLPLITTNCAVLGVALLVVQQEMSFAQTLVYGFGSALGFTLVIVLFAGLRQRLKLASIPATFEGAPIAFITAGLLSMAFMGFAGLVPNG</sequence>
<evidence type="ECO:0000256" key="5">
    <source>
        <dbReference type="ARBA" id="ARBA00022967"/>
    </source>
</evidence>
<comment type="subcellular location">
    <subcellularLocation>
        <location evidence="9">Cell inner membrane</location>
        <topology evidence="9">Multi-pass membrane protein</topology>
    </subcellularLocation>
    <subcellularLocation>
        <location evidence="1">Endomembrane system</location>
        <topology evidence="1">Multi-pass membrane protein</topology>
    </subcellularLocation>
</comment>
<dbReference type="PIRSF" id="PIRSF006102">
    <property type="entry name" value="NQR_DE"/>
    <property type="match status" value="1"/>
</dbReference>
<keyword evidence="9" id="KW-1003">Cell membrane</keyword>
<organism evidence="10 11">
    <name type="scientific">Corallincola platygyrae</name>
    <dbReference type="NCBI Taxonomy" id="1193278"/>
    <lineage>
        <taxon>Bacteria</taxon>
        <taxon>Pseudomonadati</taxon>
        <taxon>Pseudomonadota</taxon>
        <taxon>Gammaproteobacteria</taxon>
        <taxon>Alteromonadales</taxon>
        <taxon>Psychromonadaceae</taxon>
        <taxon>Corallincola</taxon>
    </lineage>
</organism>
<protein>
    <recommendedName>
        <fullName evidence="9">Ion-translocating oxidoreductase complex subunit A</fullName>
        <ecNumber evidence="9">7.-.-.-</ecNumber>
    </recommendedName>
    <alternativeName>
        <fullName evidence="9">Rnf electron transport complex subunit A</fullName>
    </alternativeName>
</protein>
<comment type="subunit">
    <text evidence="9">The complex is composed of six subunits: RnfA, RnfB, RnfC, RnfD, RnfE and RnfG.</text>
</comment>
<evidence type="ECO:0000256" key="2">
    <source>
        <dbReference type="ARBA" id="ARBA00022448"/>
    </source>
</evidence>
<dbReference type="NCBIfam" id="NF003481">
    <property type="entry name" value="PRK05151.1"/>
    <property type="match status" value="1"/>
</dbReference>
<evidence type="ECO:0000256" key="8">
    <source>
        <dbReference type="ARBA" id="ARBA00023136"/>
    </source>
</evidence>
<comment type="caution">
    <text evidence="10">The sequence shown here is derived from an EMBL/GenBank/DDBJ whole genome shotgun (WGS) entry which is preliminary data.</text>
</comment>
<dbReference type="Pfam" id="PF02508">
    <property type="entry name" value="Rnf-Nqr"/>
    <property type="match status" value="1"/>
</dbReference>
<feature type="transmembrane region" description="Helical" evidence="9">
    <location>
        <begin position="172"/>
        <end position="191"/>
    </location>
</feature>
<evidence type="ECO:0000256" key="1">
    <source>
        <dbReference type="ARBA" id="ARBA00004127"/>
    </source>
</evidence>
<evidence type="ECO:0000313" key="10">
    <source>
        <dbReference type="EMBL" id="MFD2094521.1"/>
    </source>
</evidence>
<accession>A0ABW4XGA3</accession>
<keyword evidence="7 9" id="KW-1133">Transmembrane helix</keyword>
<keyword evidence="2 9" id="KW-0813">Transport</keyword>
<name>A0ABW4XGA3_9GAMM</name>
<dbReference type="HAMAP" id="MF_00459">
    <property type="entry name" value="RsxA_RnfA"/>
    <property type="match status" value="1"/>
</dbReference>
<evidence type="ECO:0000313" key="11">
    <source>
        <dbReference type="Proteomes" id="UP001597380"/>
    </source>
</evidence>
<dbReference type="PANTHER" id="PTHR30335:SF0">
    <property type="entry name" value="ION-TRANSLOCATING OXIDOREDUCTASE COMPLEX SUBUNIT A"/>
    <property type="match status" value="1"/>
</dbReference>
<reference evidence="11" key="1">
    <citation type="journal article" date="2019" name="Int. J. Syst. Evol. Microbiol.">
        <title>The Global Catalogue of Microorganisms (GCM) 10K type strain sequencing project: providing services to taxonomists for standard genome sequencing and annotation.</title>
        <authorList>
            <consortium name="The Broad Institute Genomics Platform"/>
            <consortium name="The Broad Institute Genome Sequencing Center for Infectious Disease"/>
            <person name="Wu L."/>
            <person name="Ma J."/>
        </authorList>
    </citation>
    <scope>NUCLEOTIDE SEQUENCE [LARGE SCALE GENOMIC DNA]</scope>
    <source>
        <strain evidence="11">CGMCC 1.10992</strain>
    </source>
</reference>
<comment type="similarity">
    <text evidence="9">Belongs to the NqrDE/RnfAE family.</text>
</comment>
<comment type="function">
    <text evidence="9">Part of a membrane-bound complex that couples electron transfer with translocation of ions across the membrane.</text>
</comment>
<feature type="transmembrane region" description="Helical" evidence="9">
    <location>
        <begin position="6"/>
        <end position="26"/>
    </location>
</feature>
<keyword evidence="11" id="KW-1185">Reference proteome</keyword>
<keyword evidence="4 9" id="KW-0812">Transmembrane</keyword>
<dbReference type="PANTHER" id="PTHR30335">
    <property type="entry name" value="INTEGRAL MEMBRANE PROTEIN OF SOXR-REDUCING COMPLEX"/>
    <property type="match status" value="1"/>
</dbReference>
<keyword evidence="5 9" id="KW-1278">Translocase</keyword>
<feature type="transmembrane region" description="Helical" evidence="9">
    <location>
        <begin position="104"/>
        <end position="124"/>
    </location>
</feature>
<feature type="transmembrane region" description="Helical" evidence="9">
    <location>
        <begin position="71"/>
        <end position="92"/>
    </location>
</feature>
<gene>
    <name evidence="10" type="primary">rsxA</name>
    <name evidence="9" type="synonym">rnfA</name>
    <name evidence="10" type="ORF">ACFSJ3_00865</name>
</gene>
<feature type="transmembrane region" description="Helical" evidence="9">
    <location>
        <begin position="130"/>
        <end position="152"/>
    </location>
</feature>
<dbReference type="InterPro" id="IPR050133">
    <property type="entry name" value="NqrDE/RnfAE_oxidrdctase"/>
</dbReference>
<proteinExistence type="inferred from homology"/>
<dbReference type="NCBIfam" id="TIGR01943">
    <property type="entry name" value="rnfA"/>
    <property type="match status" value="1"/>
</dbReference>
<dbReference type="EMBL" id="JBHUHT010000004">
    <property type="protein sequence ID" value="MFD2094521.1"/>
    <property type="molecule type" value="Genomic_DNA"/>
</dbReference>
<evidence type="ECO:0000256" key="7">
    <source>
        <dbReference type="ARBA" id="ARBA00022989"/>
    </source>
</evidence>
<dbReference type="RefSeq" id="WP_345338684.1">
    <property type="nucleotide sequence ID" value="NZ_BAABLI010000007.1"/>
</dbReference>
<dbReference type="Proteomes" id="UP001597380">
    <property type="component" value="Unassembled WGS sequence"/>
</dbReference>
<dbReference type="InterPro" id="IPR003667">
    <property type="entry name" value="NqrDE/RnfAE"/>
</dbReference>
<evidence type="ECO:0000256" key="3">
    <source>
        <dbReference type="ARBA" id="ARBA00022519"/>
    </source>
</evidence>
<keyword evidence="8 9" id="KW-0472">Membrane</keyword>
<feature type="transmembrane region" description="Helical" evidence="9">
    <location>
        <begin position="38"/>
        <end position="59"/>
    </location>
</feature>
<keyword evidence="3 9" id="KW-0997">Cell inner membrane</keyword>
<evidence type="ECO:0000256" key="6">
    <source>
        <dbReference type="ARBA" id="ARBA00022982"/>
    </source>
</evidence>
<evidence type="ECO:0000256" key="4">
    <source>
        <dbReference type="ARBA" id="ARBA00022692"/>
    </source>
</evidence>
<keyword evidence="6 9" id="KW-0249">Electron transport</keyword>
<evidence type="ECO:0000256" key="9">
    <source>
        <dbReference type="HAMAP-Rule" id="MF_00459"/>
    </source>
</evidence>
<dbReference type="InterPro" id="IPR011293">
    <property type="entry name" value="Ion_transpt_RnfA/RsxA"/>
</dbReference>